<proteinExistence type="predicted"/>
<name>A0A644ZSB2_9ZZZZ</name>
<dbReference type="EMBL" id="VSSQ01010216">
    <property type="protein sequence ID" value="MPM43742.1"/>
    <property type="molecule type" value="Genomic_DNA"/>
</dbReference>
<reference evidence="1" key="1">
    <citation type="submission" date="2019-08" db="EMBL/GenBank/DDBJ databases">
        <authorList>
            <person name="Kucharzyk K."/>
            <person name="Murdoch R.W."/>
            <person name="Higgins S."/>
            <person name="Loffler F."/>
        </authorList>
    </citation>
    <scope>NUCLEOTIDE SEQUENCE</scope>
</reference>
<dbReference type="AlphaFoldDB" id="A0A644ZSB2"/>
<evidence type="ECO:0000313" key="1">
    <source>
        <dbReference type="EMBL" id="MPM43742.1"/>
    </source>
</evidence>
<comment type="caution">
    <text evidence="1">The sequence shown here is derived from an EMBL/GenBank/DDBJ whole genome shotgun (WGS) entry which is preliminary data.</text>
</comment>
<protein>
    <submittedName>
        <fullName evidence="1">Uncharacterized protein</fullName>
    </submittedName>
</protein>
<sequence>MQLAVAQFFIVKTYFLEAFFGDFLDIGQLFPLFFICQNLLQKRISRFAVNVQIVVQISSYYIADIVPDGLSVGLHVLRTQFGFCLRFENRLVHTYGNGCHNGSANIAGFEILFEKFTDGIHRRFPECCHMRAALRGVLPVYKRIDFLSVIFMTVGKRKFKITFFNMNDRINNLPVNVALEQIEQSILRFVFVAVEIDAKAFVQVCIIPEQPVNMLLQIFIFAENVFIRCPRNAGSTLIGAGCIFGLFYQISFAEIGNDLFAIAHGFNPESRSKSIYRLGSHTVESD</sequence>
<accession>A0A644ZSB2</accession>
<organism evidence="1">
    <name type="scientific">bioreactor metagenome</name>
    <dbReference type="NCBI Taxonomy" id="1076179"/>
    <lineage>
        <taxon>unclassified sequences</taxon>
        <taxon>metagenomes</taxon>
        <taxon>ecological metagenomes</taxon>
    </lineage>
</organism>
<gene>
    <name evidence="1" type="ORF">SDC9_90419</name>
</gene>